<dbReference type="Proteomes" id="UP000265520">
    <property type="component" value="Unassembled WGS sequence"/>
</dbReference>
<evidence type="ECO:0000313" key="1">
    <source>
        <dbReference type="EMBL" id="MCH86549.1"/>
    </source>
</evidence>
<accession>A0A392MHM8</accession>
<keyword evidence="2" id="KW-1185">Reference proteome</keyword>
<organism evidence="1 2">
    <name type="scientific">Trifolium medium</name>
    <dbReference type="NCBI Taxonomy" id="97028"/>
    <lineage>
        <taxon>Eukaryota</taxon>
        <taxon>Viridiplantae</taxon>
        <taxon>Streptophyta</taxon>
        <taxon>Embryophyta</taxon>
        <taxon>Tracheophyta</taxon>
        <taxon>Spermatophyta</taxon>
        <taxon>Magnoliopsida</taxon>
        <taxon>eudicotyledons</taxon>
        <taxon>Gunneridae</taxon>
        <taxon>Pentapetalae</taxon>
        <taxon>rosids</taxon>
        <taxon>fabids</taxon>
        <taxon>Fabales</taxon>
        <taxon>Fabaceae</taxon>
        <taxon>Papilionoideae</taxon>
        <taxon>50 kb inversion clade</taxon>
        <taxon>NPAAA clade</taxon>
        <taxon>Hologalegina</taxon>
        <taxon>IRL clade</taxon>
        <taxon>Trifolieae</taxon>
        <taxon>Trifolium</taxon>
    </lineage>
</organism>
<dbReference type="AlphaFoldDB" id="A0A392MHM8"/>
<reference evidence="1 2" key="1">
    <citation type="journal article" date="2018" name="Front. Plant Sci.">
        <title>Red Clover (Trifolium pratense) and Zigzag Clover (T. medium) - A Picture of Genomic Similarities and Differences.</title>
        <authorList>
            <person name="Dluhosova J."/>
            <person name="Istvanek J."/>
            <person name="Nedelnik J."/>
            <person name="Repkova J."/>
        </authorList>
    </citation>
    <scope>NUCLEOTIDE SEQUENCE [LARGE SCALE GENOMIC DNA]</scope>
    <source>
        <strain evidence="2">cv. 10/8</strain>
        <tissue evidence="1">Leaf</tissue>
    </source>
</reference>
<proteinExistence type="predicted"/>
<name>A0A392MHM8_9FABA</name>
<evidence type="ECO:0000313" key="2">
    <source>
        <dbReference type="Proteomes" id="UP000265520"/>
    </source>
</evidence>
<feature type="non-terminal residue" evidence="1">
    <location>
        <position position="1"/>
    </location>
</feature>
<gene>
    <name evidence="1" type="ORF">A2U01_0007407</name>
</gene>
<sequence>FSLFVFVVDPISLEEDSSLIATAAVQRRTIALTAGCVGNFEDQAVENDDDLAIVGCYKGSKIADP</sequence>
<protein>
    <submittedName>
        <fullName evidence="1">Uncharacterized protein</fullName>
    </submittedName>
</protein>
<comment type="caution">
    <text evidence="1">The sequence shown here is derived from an EMBL/GenBank/DDBJ whole genome shotgun (WGS) entry which is preliminary data.</text>
</comment>
<dbReference type="EMBL" id="LXQA010010503">
    <property type="protein sequence ID" value="MCH86549.1"/>
    <property type="molecule type" value="Genomic_DNA"/>
</dbReference>